<keyword evidence="2" id="KW-1185">Reference proteome</keyword>
<evidence type="ECO:0000313" key="2">
    <source>
        <dbReference type="Proteomes" id="UP001062846"/>
    </source>
</evidence>
<protein>
    <submittedName>
        <fullName evidence="1">Uncharacterized protein</fullName>
    </submittedName>
</protein>
<comment type="caution">
    <text evidence="1">The sequence shown here is derived from an EMBL/GenBank/DDBJ whole genome shotgun (WGS) entry which is preliminary data.</text>
</comment>
<proteinExistence type="predicted"/>
<gene>
    <name evidence="1" type="ORF">RHMOL_Rhmol01G0017500</name>
</gene>
<organism evidence="1 2">
    <name type="scientific">Rhododendron molle</name>
    <name type="common">Chinese azalea</name>
    <name type="synonym">Azalea mollis</name>
    <dbReference type="NCBI Taxonomy" id="49168"/>
    <lineage>
        <taxon>Eukaryota</taxon>
        <taxon>Viridiplantae</taxon>
        <taxon>Streptophyta</taxon>
        <taxon>Embryophyta</taxon>
        <taxon>Tracheophyta</taxon>
        <taxon>Spermatophyta</taxon>
        <taxon>Magnoliopsida</taxon>
        <taxon>eudicotyledons</taxon>
        <taxon>Gunneridae</taxon>
        <taxon>Pentapetalae</taxon>
        <taxon>asterids</taxon>
        <taxon>Ericales</taxon>
        <taxon>Ericaceae</taxon>
        <taxon>Ericoideae</taxon>
        <taxon>Rhodoreae</taxon>
        <taxon>Rhododendron</taxon>
    </lineage>
</organism>
<name>A0ACC0PYJ7_RHOML</name>
<evidence type="ECO:0000313" key="1">
    <source>
        <dbReference type="EMBL" id="KAI8570224.1"/>
    </source>
</evidence>
<dbReference type="EMBL" id="CM046388">
    <property type="protein sequence ID" value="KAI8570224.1"/>
    <property type="molecule type" value="Genomic_DNA"/>
</dbReference>
<reference evidence="1" key="1">
    <citation type="submission" date="2022-02" db="EMBL/GenBank/DDBJ databases">
        <title>Plant Genome Project.</title>
        <authorList>
            <person name="Zhang R.-G."/>
        </authorList>
    </citation>
    <scope>NUCLEOTIDE SEQUENCE</scope>
    <source>
        <strain evidence="1">AT1</strain>
    </source>
</reference>
<accession>A0ACC0PYJ7</accession>
<sequence>MRSESLDERFESFITEMRSESSNAQSNNSEVRNTVLRTPLHRTIPQFERVDVVMETKGGKKKSSSSSTRSSRSSSLQYEAPLGYSIEDIRPNGGIEKFRSAAYSNCVRKPS</sequence>
<dbReference type="Proteomes" id="UP001062846">
    <property type="component" value="Chromosome 1"/>
</dbReference>